<evidence type="ECO:0000313" key="3">
    <source>
        <dbReference type="EMBL" id="RDI29199.1"/>
    </source>
</evidence>
<sequence>MKFLLPALAAGLATTFAASDAFAQAAVDYPTKPVTIVTPFAAGSGPDAVLRLVSDKLGKLWNQRVTIDNKPGGGGFIAIDAARRAAPDGYTLIQFDSEHLAALPHLYKSRNFVTLQHFDPVAALFRTPFFVAVSSESKWKSMRDLIADAKAKPGQITYGSWGVGSPGHLGGQQLDALTGTQMNHAPYREVSQLYANVGTGEVPWAFASIPSSQGIYKAGKLKYLAVAAKKRVPQMPDVPTMAESGGPAELEVNSFVSLLAPKGVPDAVKKKINADVAKVIADPEIRARFDTFAFEPLDWSPEEIARQAEIKSKVYGELVRRGNISLD</sequence>
<keyword evidence="2" id="KW-0732">Signal</keyword>
<dbReference type="InterPro" id="IPR005064">
    <property type="entry name" value="BUG"/>
</dbReference>
<dbReference type="PANTHER" id="PTHR42928:SF5">
    <property type="entry name" value="BLR1237 PROTEIN"/>
    <property type="match status" value="1"/>
</dbReference>
<protein>
    <submittedName>
        <fullName evidence="3">Tripartite-type tricarboxylate transporter receptor subunit TctC</fullName>
    </submittedName>
</protein>
<comment type="caution">
    <text evidence="3">The sequence shown here is derived from an EMBL/GenBank/DDBJ whole genome shotgun (WGS) entry which is preliminary data.</text>
</comment>
<feature type="signal peptide" evidence="2">
    <location>
        <begin position="1"/>
        <end position="23"/>
    </location>
</feature>
<dbReference type="STRING" id="433924.NS331_13615"/>
<reference evidence="3 4" key="1">
    <citation type="submission" date="2018-07" db="EMBL/GenBank/DDBJ databases">
        <title>Genomic Encyclopedia of Type Strains, Phase IV (KMG-IV): sequencing the most valuable type-strain genomes for metagenomic binning, comparative biology and taxonomic classification.</title>
        <authorList>
            <person name="Goeker M."/>
        </authorList>
    </citation>
    <scope>NUCLEOTIDE SEQUENCE [LARGE SCALE GENOMIC DNA]</scope>
    <source>
        <strain evidence="3 4">DSM 21352</strain>
    </source>
</reference>
<organism evidence="3 4">
    <name type="scientific">Pseudacidovorax intermedius</name>
    <dbReference type="NCBI Taxonomy" id="433924"/>
    <lineage>
        <taxon>Bacteria</taxon>
        <taxon>Pseudomonadati</taxon>
        <taxon>Pseudomonadota</taxon>
        <taxon>Betaproteobacteria</taxon>
        <taxon>Burkholderiales</taxon>
        <taxon>Comamonadaceae</taxon>
        <taxon>Pseudacidovorax</taxon>
    </lineage>
</organism>
<gene>
    <name evidence="3" type="ORF">DFR41_101955</name>
</gene>
<comment type="similarity">
    <text evidence="1">Belongs to the UPF0065 (bug) family.</text>
</comment>
<keyword evidence="4" id="KW-1185">Reference proteome</keyword>
<evidence type="ECO:0000256" key="1">
    <source>
        <dbReference type="ARBA" id="ARBA00006987"/>
    </source>
</evidence>
<dbReference type="Pfam" id="PF03401">
    <property type="entry name" value="TctC"/>
    <property type="match status" value="1"/>
</dbReference>
<dbReference type="Gene3D" id="3.40.190.10">
    <property type="entry name" value="Periplasmic binding protein-like II"/>
    <property type="match status" value="1"/>
</dbReference>
<dbReference type="CDD" id="cd07012">
    <property type="entry name" value="PBP2_Bug_TTT"/>
    <property type="match status" value="1"/>
</dbReference>
<dbReference type="Proteomes" id="UP000255265">
    <property type="component" value="Unassembled WGS sequence"/>
</dbReference>
<name>A0A370FS82_9BURK</name>
<dbReference type="Gene3D" id="3.40.190.150">
    <property type="entry name" value="Bordetella uptake gene, domain 1"/>
    <property type="match status" value="1"/>
</dbReference>
<dbReference type="PIRSF" id="PIRSF017082">
    <property type="entry name" value="YflP"/>
    <property type="match status" value="1"/>
</dbReference>
<keyword evidence="3" id="KW-0675">Receptor</keyword>
<dbReference type="AlphaFoldDB" id="A0A370FS82"/>
<dbReference type="SUPFAM" id="SSF53850">
    <property type="entry name" value="Periplasmic binding protein-like II"/>
    <property type="match status" value="1"/>
</dbReference>
<feature type="chain" id="PRO_5016794328" evidence="2">
    <location>
        <begin position="24"/>
        <end position="327"/>
    </location>
</feature>
<dbReference type="InterPro" id="IPR042100">
    <property type="entry name" value="Bug_dom1"/>
</dbReference>
<evidence type="ECO:0000256" key="2">
    <source>
        <dbReference type="SAM" id="SignalP"/>
    </source>
</evidence>
<accession>A0A370FS82</accession>
<dbReference type="EMBL" id="QQAV01000001">
    <property type="protein sequence ID" value="RDI29199.1"/>
    <property type="molecule type" value="Genomic_DNA"/>
</dbReference>
<evidence type="ECO:0000313" key="4">
    <source>
        <dbReference type="Proteomes" id="UP000255265"/>
    </source>
</evidence>
<proteinExistence type="inferred from homology"/>
<dbReference type="PANTHER" id="PTHR42928">
    <property type="entry name" value="TRICARBOXYLATE-BINDING PROTEIN"/>
    <property type="match status" value="1"/>
</dbReference>